<evidence type="ECO:0000313" key="3">
    <source>
        <dbReference type="EMBL" id="NMG20970.1"/>
    </source>
</evidence>
<dbReference type="RefSeq" id="WP_169156224.1">
    <property type="nucleotide sequence ID" value="NZ_CAWPJE010000119.1"/>
</dbReference>
<keyword evidence="4" id="KW-1185">Reference proteome</keyword>
<evidence type="ECO:0000313" key="4">
    <source>
        <dbReference type="Proteomes" id="UP000718564"/>
    </source>
</evidence>
<comment type="caution">
    <text evidence="3">The sequence shown here is derived from an EMBL/GenBank/DDBJ whole genome shotgun (WGS) entry which is preliminary data.</text>
</comment>
<evidence type="ECO:0000256" key="1">
    <source>
        <dbReference type="SAM" id="MobiDB-lite"/>
    </source>
</evidence>
<accession>A0ABX1P968</accession>
<organism evidence="3 4">
    <name type="scientific">Brasilonema bromeliae SPC951</name>
    <dbReference type="NCBI Taxonomy" id="385972"/>
    <lineage>
        <taxon>Bacteria</taxon>
        <taxon>Bacillati</taxon>
        <taxon>Cyanobacteriota</taxon>
        <taxon>Cyanophyceae</taxon>
        <taxon>Nostocales</taxon>
        <taxon>Scytonemataceae</taxon>
        <taxon>Brasilonema</taxon>
        <taxon>Bromeliae group (in: Brasilonema)</taxon>
    </lineage>
</organism>
<keyword evidence="2" id="KW-0732">Signal</keyword>
<reference evidence="3 4" key="1">
    <citation type="submission" date="2018-06" db="EMBL/GenBank/DDBJ databases">
        <title>Comparative genomics of Brasilonema spp. strains.</title>
        <authorList>
            <person name="Alvarenga D.O."/>
            <person name="Fiore M.F."/>
            <person name="Varani A.M."/>
        </authorList>
    </citation>
    <scope>NUCLEOTIDE SEQUENCE [LARGE SCALE GENOMIC DNA]</scope>
    <source>
        <strain evidence="3 4">SPC951</strain>
    </source>
</reference>
<dbReference type="EMBL" id="QMEB01000127">
    <property type="protein sequence ID" value="NMG20970.1"/>
    <property type="molecule type" value="Genomic_DNA"/>
</dbReference>
<dbReference type="Proteomes" id="UP000718564">
    <property type="component" value="Unassembled WGS sequence"/>
</dbReference>
<sequence length="112" mass="12912">MSKLVKKGCIVLLAGTALSMIMGVQGAKADHDDKQYNYGTEQCNKIYGLTRELTREEFQACDLAIQKMQRNRKRPLQYEQRKREREDPNGRSVDRLRPQEEIIDTGTEPITP</sequence>
<evidence type="ECO:0000256" key="2">
    <source>
        <dbReference type="SAM" id="SignalP"/>
    </source>
</evidence>
<proteinExistence type="predicted"/>
<name>A0ABX1P968_9CYAN</name>
<protein>
    <submittedName>
        <fullName evidence="3">Uncharacterized protein</fullName>
    </submittedName>
</protein>
<feature type="region of interest" description="Disordered" evidence="1">
    <location>
        <begin position="71"/>
        <end position="112"/>
    </location>
</feature>
<feature type="signal peptide" evidence="2">
    <location>
        <begin position="1"/>
        <end position="29"/>
    </location>
</feature>
<feature type="chain" id="PRO_5045106895" evidence="2">
    <location>
        <begin position="30"/>
        <end position="112"/>
    </location>
</feature>
<gene>
    <name evidence="3" type="ORF">DP116_16530</name>
</gene>
<feature type="compositionally biased region" description="Basic and acidic residues" evidence="1">
    <location>
        <begin position="79"/>
        <end position="100"/>
    </location>
</feature>